<comment type="caution">
    <text evidence="4">The sequence shown here is derived from an EMBL/GenBank/DDBJ whole genome shotgun (WGS) entry which is preliminary data.</text>
</comment>
<dbReference type="InterPro" id="IPR019554">
    <property type="entry name" value="Soluble_ligand-bd"/>
</dbReference>
<accession>A0A934QLD1</accession>
<organism evidence="4 5">
    <name type="scientific">Rhodovibrio salinarum</name>
    <dbReference type="NCBI Taxonomy" id="1087"/>
    <lineage>
        <taxon>Bacteria</taxon>
        <taxon>Pseudomonadati</taxon>
        <taxon>Pseudomonadota</taxon>
        <taxon>Alphaproteobacteria</taxon>
        <taxon>Rhodospirillales</taxon>
        <taxon>Rhodovibrionaceae</taxon>
        <taxon>Rhodovibrio</taxon>
    </lineage>
</organism>
<feature type="domain" description="Soluble ligand binding" evidence="3">
    <location>
        <begin position="99"/>
        <end position="145"/>
    </location>
</feature>
<protein>
    <recommendedName>
        <fullName evidence="6">Polysaccharide export outer membrane protein</fullName>
    </recommendedName>
</protein>
<dbReference type="InterPro" id="IPR003715">
    <property type="entry name" value="Poly_export_N"/>
</dbReference>
<dbReference type="PANTHER" id="PTHR33619:SF3">
    <property type="entry name" value="POLYSACCHARIDE EXPORT PROTEIN GFCE-RELATED"/>
    <property type="match status" value="1"/>
</dbReference>
<dbReference type="Proteomes" id="UP000778970">
    <property type="component" value="Unassembled WGS sequence"/>
</dbReference>
<reference evidence="4" key="2">
    <citation type="journal article" date="2020" name="Microorganisms">
        <title>Osmotic Adaptation and Compatible Solute Biosynthesis of Phototrophic Bacteria as Revealed from Genome Analyses.</title>
        <authorList>
            <person name="Imhoff J.F."/>
            <person name="Rahn T."/>
            <person name="Kunzel S."/>
            <person name="Keller A."/>
            <person name="Neulinger S.C."/>
        </authorList>
    </citation>
    <scope>NUCLEOTIDE SEQUENCE</scope>
    <source>
        <strain evidence="4">DSM 9154</strain>
    </source>
</reference>
<name>A0A934QLD1_9PROT</name>
<evidence type="ECO:0000313" key="4">
    <source>
        <dbReference type="EMBL" id="MBK1699338.1"/>
    </source>
</evidence>
<sequence length="173" mass="18592">MVMAAGPVGCAPRRRAPEDLPRYSLRPGDRIAVTVHAHPELSGEMSLDSTGLVRLPMAGTVGLAGLSVRNAETRIAGVLEGHWVRQASVGVELLDHAPVFVLGEVHRPGRFAYRPGMTVLEAVALAGGYTYRARTSWVTIVRSDRTGMPQEFSGMPSTPLLPGDGVRVPERLF</sequence>
<dbReference type="GO" id="GO:0015159">
    <property type="term" value="F:polysaccharide transmembrane transporter activity"/>
    <property type="evidence" value="ECO:0007669"/>
    <property type="project" value="InterPro"/>
</dbReference>
<dbReference type="EMBL" id="NRRE01000035">
    <property type="protein sequence ID" value="MBK1699338.1"/>
    <property type="molecule type" value="Genomic_DNA"/>
</dbReference>
<dbReference type="PANTHER" id="PTHR33619">
    <property type="entry name" value="POLYSACCHARIDE EXPORT PROTEIN GFCE-RELATED"/>
    <property type="match status" value="1"/>
</dbReference>
<reference evidence="4" key="1">
    <citation type="submission" date="2017-08" db="EMBL/GenBank/DDBJ databases">
        <authorList>
            <person name="Imhoff J.F."/>
            <person name="Rahn T."/>
            <person name="Kuenzel S."/>
            <person name="Neulinger S.C."/>
        </authorList>
    </citation>
    <scope>NUCLEOTIDE SEQUENCE</scope>
    <source>
        <strain evidence="4">DSM 9154</strain>
    </source>
</reference>
<dbReference type="Gene3D" id="3.30.1950.10">
    <property type="entry name" value="wza like domain"/>
    <property type="match status" value="1"/>
</dbReference>
<evidence type="ECO:0000259" key="2">
    <source>
        <dbReference type="Pfam" id="PF02563"/>
    </source>
</evidence>
<gene>
    <name evidence="4" type="ORF">CKO21_18990</name>
</gene>
<dbReference type="Gene3D" id="3.10.560.10">
    <property type="entry name" value="Outer membrane lipoprotein wza domain like"/>
    <property type="match status" value="1"/>
</dbReference>
<dbReference type="Pfam" id="PF10531">
    <property type="entry name" value="SLBB"/>
    <property type="match status" value="1"/>
</dbReference>
<dbReference type="AlphaFoldDB" id="A0A934QLD1"/>
<proteinExistence type="predicted"/>
<dbReference type="InterPro" id="IPR049712">
    <property type="entry name" value="Poly_export"/>
</dbReference>
<feature type="domain" description="Polysaccharide export protein N-terminal" evidence="2">
    <location>
        <begin position="21"/>
        <end position="93"/>
    </location>
</feature>
<keyword evidence="1" id="KW-0732">Signal</keyword>
<evidence type="ECO:0000256" key="1">
    <source>
        <dbReference type="ARBA" id="ARBA00022729"/>
    </source>
</evidence>
<keyword evidence="5" id="KW-1185">Reference proteome</keyword>
<dbReference type="Pfam" id="PF02563">
    <property type="entry name" value="Poly_export"/>
    <property type="match status" value="1"/>
</dbReference>
<evidence type="ECO:0008006" key="6">
    <source>
        <dbReference type="Google" id="ProtNLM"/>
    </source>
</evidence>
<evidence type="ECO:0000259" key="3">
    <source>
        <dbReference type="Pfam" id="PF10531"/>
    </source>
</evidence>
<evidence type="ECO:0000313" key="5">
    <source>
        <dbReference type="Proteomes" id="UP000778970"/>
    </source>
</evidence>